<dbReference type="Proteomes" id="UP000626109">
    <property type="component" value="Unassembled WGS sequence"/>
</dbReference>
<evidence type="ECO:0000313" key="1">
    <source>
        <dbReference type="EMBL" id="CAE8728787.1"/>
    </source>
</evidence>
<comment type="caution">
    <text evidence="1">The sequence shown here is derived from an EMBL/GenBank/DDBJ whole genome shotgun (WGS) entry which is preliminary data.</text>
</comment>
<name>A0A813LHK2_POLGL</name>
<sequence length="83" mass="8794">LDCSASRPEDKEAILSTIGNVAEFDAQLQAVIFGKGGLLSRQFIGFDSLDAAGRAARRVAAAATMMRTKARERSLPALPSTDL</sequence>
<evidence type="ECO:0000313" key="2">
    <source>
        <dbReference type="Proteomes" id="UP000626109"/>
    </source>
</evidence>
<gene>
    <name evidence="1" type="ORF">PGLA2088_LOCUS45233</name>
</gene>
<protein>
    <submittedName>
        <fullName evidence="1">Uncharacterized protein</fullName>
    </submittedName>
</protein>
<proteinExistence type="predicted"/>
<reference evidence="1" key="1">
    <citation type="submission" date="2021-02" db="EMBL/GenBank/DDBJ databases">
        <authorList>
            <person name="Dougan E. K."/>
            <person name="Rhodes N."/>
            <person name="Thang M."/>
            <person name="Chan C."/>
        </authorList>
    </citation>
    <scope>NUCLEOTIDE SEQUENCE</scope>
</reference>
<dbReference type="AlphaFoldDB" id="A0A813LHK2"/>
<feature type="non-terminal residue" evidence="1">
    <location>
        <position position="83"/>
    </location>
</feature>
<dbReference type="EMBL" id="CAJNNW010035602">
    <property type="protein sequence ID" value="CAE8728787.1"/>
    <property type="molecule type" value="Genomic_DNA"/>
</dbReference>
<organism evidence="1 2">
    <name type="scientific">Polarella glacialis</name>
    <name type="common">Dinoflagellate</name>
    <dbReference type="NCBI Taxonomy" id="89957"/>
    <lineage>
        <taxon>Eukaryota</taxon>
        <taxon>Sar</taxon>
        <taxon>Alveolata</taxon>
        <taxon>Dinophyceae</taxon>
        <taxon>Suessiales</taxon>
        <taxon>Suessiaceae</taxon>
        <taxon>Polarella</taxon>
    </lineage>
</organism>
<accession>A0A813LHK2</accession>